<dbReference type="Proteomes" id="UP000015102">
    <property type="component" value="Unassembled WGS sequence"/>
</dbReference>
<dbReference type="HOGENOM" id="CLU_2815352_0_0_1"/>
<keyword evidence="2" id="KW-1185">Reference proteome</keyword>
<reference evidence="1" key="2">
    <citation type="submission" date="2015-06" db="UniProtKB">
        <authorList>
            <consortium name="EnsemblMetazoa"/>
        </authorList>
    </citation>
    <scope>IDENTIFICATION</scope>
</reference>
<accession>T1GFP0</accession>
<dbReference type="EnsemblMetazoa" id="MESCA002187-RA">
    <property type="protein sequence ID" value="MESCA002187-PA"/>
    <property type="gene ID" value="MESCA002187"/>
</dbReference>
<reference evidence="2" key="1">
    <citation type="submission" date="2013-02" db="EMBL/GenBank/DDBJ databases">
        <authorList>
            <person name="Hughes D."/>
        </authorList>
    </citation>
    <scope>NUCLEOTIDE SEQUENCE</scope>
    <source>
        <strain>Durham</strain>
        <strain evidence="2">NC isolate 2 -- Noor lab</strain>
    </source>
</reference>
<evidence type="ECO:0000313" key="1">
    <source>
        <dbReference type="EnsemblMetazoa" id="MESCA002187-PA"/>
    </source>
</evidence>
<proteinExistence type="predicted"/>
<sequence length="67" mass="7829">MTSSQNFIVNRTLNLQNALVHNQSKHLFPSPYNSFSDMESTLTSPCYLRHMPCFKHPGHKVFERLLH</sequence>
<name>T1GFP0_MEGSC</name>
<organism evidence="1 2">
    <name type="scientific">Megaselia scalaris</name>
    <name type="common">Humpbacked fly</name>
    <name type="synonym">Phora scalaris</name>
    <dbReference type="NCBI Taxonomy" id="36166"/>
    <lineage>
        <taxon>Eukaryota</taxon>
        <taxon>Metazoa</taxon>
        <taxon>Ecdysozoa</taxon>
        <taxon>Arthropoda</taxon>
        <taxon>Hexapoda</taxon>
        <taxon>Insecta</taxon>
        <taxon>Pterygota</taxon>
        <taxon>Neoptera</taxon>
        <taxon>Endopterygota</taxon>
        <taxon>Diptera</taxon>
        <taxon>Brachycera</taxon>
        <taxon>Muscomorpha</taxon>
        <taxon>Platypezoidea</taxon>
        <taxon>Phoridae</taxon>
        <taxon>Megaseliini</taxon>
        <taxon>Megaselia</taxon>
    </lineage>
</organism>
<dbReference type="AlphaFoldDB" id="T1GFP0"/>
<dbReference type="EMBL" id="CAQQ02392338">
    <property type="status" value="NOT_ANNOTATED_CDS"/>
    <property type="molecule type" value="Genomic_DNA"/>
</dbReference>
<dbReference type="EMBL" id="CAQQ02392339">
    <property type="status" value="NOT_ANNOTATED_CDS"/>
    <property type="molecule type" value="Genomic_DNA"/>
</dbReference>
<protein>
    <submittedName>
        <fullName evidence="1">Uncharacterized protein</fullName>
    </submittedName>
</protein>
<evidence type="ECO:0000313" key="2">
    <source>
        <dbReference type="Proteomes" id="UP000015102"/>
    </source>
</evidence>